<dbReference type="AlphaFoldDB" id="A0A317G513"/>
<gene>
    <name evidence="1" type="ORF">CPT75_10885</name>
</gene>
<protein>
    <submittedName>
        <fullName evidence="1">Uncharacterized protein</fullName>
    </submittedName>
</protein>
<proteinExistence type="predicted"/>
<dbReference type="EMBL" id="NXNG01000001">
    <property type="protein sequence ID" value="PWT27560.1"/>
    <property type="molecule type" value="Genomic_DNA"/>
</dbReference>
<reference evidence="1 2" key="1">
    <citation type="submission" date="2017-09" db="EMBL/GenBank/DDBJ databases">
        <title>High-quality draft genome sequence of Butyrivibrio fibrisolvens INBov1, isolated from cow rumen.</title>
        <authorList>
            <person name="Rodriguez Hernaez J."/>
            <person name="Rivarola M."/>
            <person name="Paniego N."/>
            <person name="Cravero S."/>
            <person name="Ceron Cucchi M."/>
            <person name="Martinez M.C."/>
        </authorList>
    </citation>
    <scope>NUCLEOTIDE SEQUENCE [LARGE SCALE GENOMIC DNA]</scope>
    <source>
        <strain evidence="1 2">INBov1</strain>
    </source>
</reference>
<organism evidence="1 2">
    <name type="scientific">Butyrivibrio fibrisolvens</name>
    <dbReference type="NCBI Taxonomy" id="831"/>
    <lineage>
        <taxon>Bacteria</taxon>
        <taxon>Bacillati</taxon>
        <taxon>Bacillota</taxon>
        <taxon>Clostridia</taxon>
        <taxon>Lachnospirales</taxon>
        <taxon>Lachnospiraceae</taxon>
        <taxon>Butyrivibrio</taxon>
    </lineage>
</organism>
<name>A0A317G513_BUTFI</name>
<evidence type="ECO:0000313" key="1">
    <source>
        <dbReference type="EMBL" id="PWT27560.1"/>
    </source>
</evidence>
<dbReference type="RefSeq" id="WP_110072989.1">
    <property type="nucleotide sequence ID" value="NZ_CM009896.1"/>
</dbReference>
<dbReference type="Proteomes" id="UP000245488">
    <property type="component" value="Chromosome"/>
</dbReference>
<comment type="caution">
    <text evidence="1">The sequence shown here is derived from an EMBL/GenBank/DDBJ whole genome shotgun (WGS) entry which is preliminary data.</text>
</comment>
<accession>A0A317G513</accession>
<sequence>MESLFYKRTIKYENVSTIYHTDTCPFGLTPMAKNRRNPQYDKDLWRFYNGSYIVAVDNKNRMFGAVYRDEIWQFLKQHCKNADFYTLEEYNAEIKRRRALDEEHDKYSKMYDGYIN</sequence>
<evidence type="ECO:0000313" key="2">
    <source>
        <dbReference type="Proteomes" id="UP000245488"/>
    </source>
</evidence>
<keyword evidence="2" id="KW-1185">Reference proteome</keyword>